<dbReference type="PANTHER" id="PTHR14218:SF19">
    <property type="entry name" value="SERINE PROTEASE AORO, PUTATIVE (AFU_ORTHOLOGUE AFUA_6G10250)-RELATED"/>
    <property type="match status" value="1"/>
</dbReference>
<dbReference type="PROSITE" id="PS51695">
    <property type="entry name" value="SEDOLISIN"/>
    <property type="match status" value="1"/>
</dbReference>
<evidence type="ECO:0000256" key="8">
    <source>
        <dbReference type="PROSITE-ProRule" id="PRU01032"/>
    </source>
</evidence>
<keyword evidence="9" id="KW-0732">Signal</keyword>
<evidence type="ECO:0000256" key="6">
    <source>
        <dbReference type="ARBA" id="ARBA00022837"/>
    </source>
</evidence>
<reference evidence="11" key="1">
    <citation type="submission" date="2019-10" db="EMBL/GenBank/DDBJ databases">
        <authorList>
            <consortium name="DOE Joint Genome Institute"/>
            <person name="Kuo A."/>
            <person name="Miyauchi S."/>
            <person name="Kiss E."/>
            <person name="Drula E."/>
            <person name="Kohler A."/>
            <person name="Sanchez-Garcia M."/>
            <person name="Andreopoulos B."/>
            <person name="Barry K.W."/>
            <person name="Bonito G."/>
            <person name="Buee M."/>
            <person name="Carver A."/>
            <person name="Chen C."/>
            <person name="Cichocki N."/>
            <person name="Clum A."/>
            <person name="Culley D."/>
            <person name="Crous P.W."/>
            <person name="Fauchery L."/>
            <person name="Girlanda M."/>
            <person name="Hayes R."/>
            <person name="Keri Z."/>
            <person name="LaButti K."/>
            <person name="Lipzen A."/>
            <person name="Lombard V."/>
            <person name="Magnuson J."/>
            <person name="Maillard F."/>
            <person name="Morin E."/>
            <person name="Murat C."/>
            <person name="Nolan M."/>
            <person name="Ohm R."/>
            <person name="Pangilinan J."/>
            <person name="Pereira M."/>
            <person name="Perotto S."/>
            <person name="Peter M."/>
            <person name="Riley R."/>
            <person name="Sitrit Y."/>
            <person name="Stielow B."/>
            <person name="Szollosi G."/>
            <person name="Zifcakova L."/>
            <person name="Stursova M."/>
            <person name="Spatafora J.W."/>
            <person name="Tedersoo L."/>
            <person name="Vaario L.-M."/>
            <person name="Yamada A."/>
            <person name="Yan M."/>
            <person name="Wang P."/>
            <person name="Xu J."/>
            <person name="Bruns T."/>
            <person name="Baldrian P."/>
            <person name="Vilgalys R."/>
            <person name="Henrissat B."/>
            <person name="Grigoriev I.V."/>
            <person name="Hibbett D."/>
            <person name="Nagy L.G."/>
            <person name="Martin F.M."/>
        </authorList>
    </citation>
    <scope>NUCLEOTIDE SEQUENCE</scope>
    <source>
        <strain evidence="11">Prilba</strain>
    </source>
</reference>
<keyword evidence="7" id="KW-0865">Zymogen</keyword>
<feature type="binding site" evidence="8">
    <location>
        <position position="611"/>
    </location>
    <ligand>
        <name>Ca(2+)</name>
        <dbReference type="ChEBI" id="CHEBI:29108"/>
    </ligand>
</feature>
<dbReference type="GO" id="GO:0008240">
    <property type="term" value="F:tripeptidyl-peptidase activity"/>
    <property type="evidence" value="ECO:0007669"/>
    <property type="project" value="TreeGrafter"/>
</dbReference>
<dbReference type="AlphaFoldDB" id="A0A9P5TB37"/>
<name>A0A9P5TB37_9AGAM</name>
<evidence type="ECO:0000256" key="7">
    <source>
        <dbReference type="ARBA" id="ARBA00023145"/>
    </source>
</evidence>
<dbReference type="OrthoDB" id="409122at2759"/>
<dbReference type="InterPro" id="IPR036852">
    <property type="entry name" value="Peptidase_S8/S53_dom_sf"/>
</dbReference>
<dbReference type="InterPro" id="IPR015366">
    <property type="entry name" value="S53_propep"/>
</dbReference>
<dbReference type="SUPFAM" id="SSF54897">
    <property type="entry name" value="Protease propeptides/inhibitors"/>
    <property type="match status" value="1"/>
</dbReference>
<evidence type="ECO:0000256" key="4">
    <source>
        <dbReference type="ARBA" id="ARBA00022801"/>
    </source>
</evidence>
<evidence type="ECO:0000256" key="1">
    <source>
        <dbReference type="ARBA" id="ARBA00004239"/>
    </source>
</evidence>
<keyword evidence="3 8" id="KW-0479">Metal-binding</keyword>
<dbReference type="Gene3D" id="3.40.50.200">
    <property type="entry name" value="Peptidase S8/S53 domain"/>
    <property type="match status" value="1"/>
</dbReference>
<organism evidence="11 12">
    <name type="scientific">Russula ochroleuca</name>
    <dbReference type="NCBI Taxonomy" id="152965"/>
    <lineage>
        <taxon>Eukaryota</taxon>
        <taxon>Fungi</taxon>
        <taxon>Dikarya</taxon>
        <taxon>Basidiomycota</taxon>
        <taxon>Agaricomycotina</taxon>
        <taxon>Agaricomycetes</taxon>
        <taxon>Russulales</taxon>
        <taxon>Russulaceae</taxon>
        <taxon>Russula</taxon>
    </lineage>
</organism>
<dbReference type="GO" id="GO:0046872">
    <property type="term" value="F:metal ion binding"/>
    <property type="evidence" value="ECO:0007669"/>
    <property type="project" value="UniProtKB-UniRule"/>
</dbReference>
<feature type="binding site" evidence="8">
    <location>
        <position position="593"/>
    </location>
    <ligand>
        <name>Ca(2+)</name>
        <dbReference type="ChEBI" id="CHEBI:29108"/>
    </ligand>
</feature>
<dbReference type="Proteomes" id="UP000759537">
    <property type="component" value="Unassembled WGS sequence"/>
</dbReference>
<feature type="binding site" evidence="8">
    <location>
        <position position="592"/>
    </location>
    <ligand>
        <name>Ca(2+)</name>
        <dbReference type="ChEBI" id="CHEBI:29108"/>
    </ligand>
</feature>
<feature type="domain" description="Peptidase S53" evidence="10">
    <location>
        <begin position="219"/>
        <end position="633"/>
    </location>
</feature>
<feature type="active site" description="Charge relay system" evidence="8">
    <location>
        <position position="296"/>
    </location>
</feature>
<comment type="cofactor">
    <cofactor evidence="8">
        <name>Ca(2+)</name>
        <dbReference type="ChEBI" id="CHEBI:29108"/>
    </cofactor>
    <text evidence="8">Binds 1 Ca(2+) ion per subunit.</text>
</comment>
<comment type="caution">
    <text evidence="11">The sequence shown here is derived from an EMBL/GenBank/DDBJ whole genome shotgun (WGS) entry which is preliminary data.</text>
</comment>
<sequence>MRLLFLRVLAIVSWVAGALSHRANHVAHRRHAVESVTLARARRLEAHRNITIHIGLKQQHLDGIEETLMSVSHPDSPMYGQHWSPAKVAKHFAPSDATVSAVESWLIKAGFHPDQLRLSRSKGWISIRTSVPDIGFLLKMECDVHTHSPGHERISCESSLVPEEVREHVDLIRVTHVHKDAPLLKYSNHTQSKTPSFSKPLPDGIVVHGVPSLANCDKFTTPQCLRQLYSIDIKPEVPQRNSFAVVEFTPQAYLGSDLDLFFSHFSTSQEKKRPVLVSIDGGVVQQQNQSSTYDGEGDLDLEYAMALIDPTPVTLLQTGDLVQGGGFDNWLDAVDGSFCTFEGGDDPNQDGVYPDTQPGGFDHPESCGIIAPPKVVTVSYDQDEFTATVAYAMRQCYEYAKLGLMGTTILYSSGDYGVAGNGGACLQDKSRCRPINVGKGGRFNPSFPATCPYITAVGATQINPNSTVYEPESACEQFAHSGGGFSNIFPMPFYQEAAVKGYLKNHPPPYTAEQYNNSGMVRAYPDLSANGANIVVARNGNLSFTYGTSASVQVIGAIMTLINDARLARGKGTVGFINPLIYLPAYSSAFHDITTGSNQGCGTPGFTAAKGWDPVTGVGTPNTTVLLDMLLRLP</sequence>
<evidence type="ECO:0000256" key="5">
    <source>
        <dbReference type="ARBA" id="ARBA00022825"/>
    </source>
</evidence>
<keyword evidence="12" id="KW-1185">Reference proteome</keyword>
<evidence type="ECO:0000259" key="10">
    <source>
        <dbReference type="PROSITE" id="PS51695"/>
    </source>
</evidence>
<dbReference type="Pfam" id="PF09286">
    <property type="entry name" value="Pro-kuma_activ"/>
    <property type="match status" value="1"/>
</dbReference>
<dbReference type="SMART" id="SM00944">
    <property type="entry name" value="Pro-kuma_activ"/>
    <property type="match status" value="1"/>
</dbReference>
<dbReference type="InterPro" id="IPR050819">
    <property type="entry name" value="Tripeptidyl-peptidase_I"/>
</dbReference>
<evidence type="ECO:0000256" key="3">
    <source>
        <dbReference type="ARBA" id="ARBA00022723"/>
    </source>
</evidence>
<dbReference type="EMBL" id="WHVB01000005">
    <property type="protein sequence ID" value="KAF8482962.1"/>
    <property type="molecule type" value="Genomic_DNA"/>
</dbReference>
<dbReference type="PANTHER" id="PTHR14218">
    <property type="entry name" value="PROTEASE S8 TRIPEPTIDYL PEPTIDASE I CLN2"/>
    <property type="match status" value="1"/>
</dbReference>
<dbReference type="GO" id="GO:0006508">
    <property type="term" value="P:proteolysis"/>
    <property type="evidence" value="ECO:0007669"/>
    <property type="project" value="UniProtKB-KW"/>
</dbReference>
<dbReference type="CDD" id="cd04056">
    <property type="entry name" value="Peptidases_S53"/>
    <property type="match status" value="1"/>
</dbReference>
<feature type="active site" description="Charge relay system" evidence="8">
    <location>
        <position position="549"/>
    </location>
</feature>
<keyword evidence="6 8" id="KW-0106">Calcium</keyword>
<dbReference type="SUPFAM" id="SSF52743">
    <property type="entry name" value="Subtilisin-like"/>
    <property type="match status" value="1"/>
</dbReference>
<proteinExistence type="predicted"/>
<keyword evidence="2 8" id="KW-0645">Protease</keyword>
<keyword evidence="5 8" id="KW-0720">Serine protease</keyword>
<comment type="subcellular location">
    <subcellularLocation>
        <location evidence="1">Secreted</location>
        <location evidence="1">Extracellular space</location>
    </subcellularLocation>
</comment>
<feature type="signal peptide" evidence="9">
    <location>
        <begin position="1"/>
        <end position="20"/>
    </location>
</feature>
<accession>A0A9P5TB37</accession>
<dbReference type="CDD" id="cd11377">
    <property type="entry name" value="Pro-peptidase_S53"/>
    <property type="match status" value="1"/>
</dbReference>
<dbReference type="InterPro" id="IPR030400">
    <property type="entry name" value="Sedolisin_dom"/>
</dbReference>
<dbReference type="GO" id="GO:0005576">
    <property type="term" value="C:extracellular region"/>
    <property type="evidence" value="ECO:0007669"/>
    <property type="project" value="UniProtKB-SubCell"/>
</dbReference>
<evidence type="ECO:0000313" key="12">
    <source>
        <dbReference type="Proteomes" id="UP000759537"/>
    </source>
</evidence>
<gene>
    <name evidence="11" type="ORF">DFH94DRAFT_387346</name>
</gene>
<evidence type="ECO:0000256" key="9">
    <source>
        <dbReference type="SAM" id="SignalP"/>
    </source>
</evidence>
<feature type="binding site" evidence="8">
    <location>
        <position position="613"/>
    </location>
    <ligand>
        <name>Ca(2+)</name>
        <dbReference type="ChEBI" id="CHEBI:29108"/>
    </ligand>
</feature>
<feature type="active site" description="Charge relay system" evidence="8">
    <location>
        <position position="300"/>
    </location>
</feature>
<protein>
    <submittedName>
        <fullName evidence="11">Subtilisin-like protein</fullName>
    </submittedName>
</protein>
<dbReference type="GO" id="GO:0004252">
    <property type="term" value="F:serine-type endopeptidase activity"/>
    <property type="evidence" value="ECO:0007669"/>
    <property type="project" value="UniProtKB-UniRule"/>
</dbReference>
<evidence type="ECO:0000256" key="2">
    <source>
        <dbReference type="ARBA" id="ARBA00022670"/>
    </source>
</evidence>
<evidence type="ECO:0000313" key="11">
    <source>
        <dbReference type="EMBL" id="KAF8482962.1"/>
    </source>
</evidence>
<keyword evidence="4 8" id="KW-0378">Hydrolase</keyword>
<feature type="chain" id="PRO_5040357215" evidence="9">
    <location>
        <begin position="21"/>
        <end position="634"/>
    </location>
</feature>
<reference evidence="11" key="2">
    <citation type="journal article" date="2020" name="Nat. Commun.">
        <title>Large-scale genome sequencing of mycorrhizal fungi provides insights into the early evolution of symbiotic traits.</title>
        <authorList>
            <person name="Miyauchi S."/>
            <person name="Kiss E."/>
            <person name="Kuo A."/>
            <person name="Drula E."/>
            <person name="Kohler A."/>
            <person name="Sanchez-Garcia M."/>
            <person name="Morin E."/>
            <person name="Andreopoulos B."/>
            <person name="Barry K.W."/>
            <person name="Bonito G."/>
            <person name="Buee M."/>
            <person name="Carver A."/>
            <person name="Chen C."/>
            <person name="Cichocki N."/>
            <person name="Clum A."/>
            <person name="Culley D."/>
            <person name="Crous P.W."/>
            <person name="Fauchery L."/>
            <person name="Girlanda M."/>
            <person name="Hayes R.D."/>
            <person name="Keri Z."/>
            <person name="LaButti K."/>
            <person name="Lipzen A."/>
            <person name="Lombard V."/>
            <person name="Magnuson J."/>
            <person name="Maillard F."/>
            <person name="Murat C."/>
            <person name="Nolan M."/>
            <person name="Ohm R.A."/>
            <person name="Pangilinan J."/>
            <person name="Pereira M.F."/>
            <person name="Perotto S."/>
            <person name="Peter M."/>
            <person name="Pfister S."/>
            <person name="Riley R."/>
            <person name="Sitrit Y."/>
            <person name="Stielow J.B."/>
            <person name="Szollosi G."/>
            <person name="Zifcakova L."/>
            <person name="Stursova M."/>
            <person name="Spatafora J.W."/>
            <person name="Tedersoo L."/>
            <person name="Vaario L.M."/>
            <person name="Yamada A."/>
            <person name="Yan M."/>
            <person name="Wang P."/>
            <person name="Xu J."/>
            <person name="Bruns T."/>
            <person name="Baldrian P."/>
            <person name="Vilgalys R."/>
            <person name="Dunand C."/>
            <person name="Henrissat B."/>
            <person name="Grigoriev I.V."/>
            <person name="Hibbett D."/>
            <person name="Nagy L.G."/>
            <person name="Martin F.M."/>
        </authorList>
    </citation>
    <scope>NUCLEOTIDE SEQUENCE</scope>
    <source>
        <strain evidence="11">Prilba</strain>
    </source>
</reference>